<organism evidence="2 3">
    <name type="scientific">Streptomyces silvensis</name>
    <dbReference type="NCBI Taxonomy" id="1765722"/>
    <lineage>
        <taxon>Bacteria</taxon>
        <taxon>Bacillati</taxon>
        <taxon>Actinomycetota</taxon>
        <taxon>Actinomycetes</taxon>
        <taxon>Kitasatosporales</taxon>
        <taxon>Streptomycetaceae</taxon>
        <taxon>Streptomyces</taxon>
    </lineage>
</organism>
<keyword evidence="3" id="KW-1185">Reference proteome</keyword>
<gene>
    <name evidence="2" type="ORF">AT728_30510</name>
</gene>
<feature type="chain" id="PRO_5039405122" description="Secreted protein" evidence="1">
    <location>
        <begin position="24"/>
        <end position="130"/>
    </location>
</feature>
<evidence type="ECO:0000256" key="1">
    <source>
        <dbReference type="SAM" id="SignalP"/>
    </source>
</evidence>
<dbReference type="AlphaFoldDB" id="A0A0W7X971"/>
<reference evidence="2 3" key="1">
    <citation type="submission" date="2015-12" db="EMBL/GenBank/DDBJ databases">
        <title>Draft genome sequence of Streptomyces silvensis ATCC 53525, a producer of novel hormone antagonists.</title>
        <authorList>
            <person name="Johnston C.W."/>
            <person name="Li Y."/>
            <person name="Magarvey N.A."/>
        </authorList>
    </citation>
    <scope>NUCLEOTIDE SEQUENCE [LARGE SCALE GENOMIC DNA]</scope>
    <source>
        <strain evidence="2 3">ATCC 53525</strain>
    </source>
</reference>
<evidence type="ECO:0000313" key="2">
    <source>
        <dbReference type="EMBL" id="KUF19345.1"/>
    </source>
</evidence>
<evidence type="ECO:0000313" key="3">
    <source>
        <dbReference type="Proteomes" id="UP000054804"/>
    </source>
</evidence>
<proteinExistence type="predicted"/>
<keyword evidence="1" id="KW-0732">Signal</keyword>
<dbReference type="EMBL" id="LOCL01000027">
    <property type="protein sequence ID" value="KUF19345.1"/>
    <property type="molecule type" value="Genomic_DNA"/>
</dbReference>
<feature type="signal peptide" evidence="1">
    <location>
        <begin position="1"/>
        <end position="23"/>
    </location>
</feature>
<sequence length="130" mass="13809">MTTRHRRITVALVSVLLAAPVGMGLTGCDPGDAVDCVRAADAASDSVGLLRKAAQDAVLYPDEDDKTFDRIRDNLDEIRDKQSDDDVIAAVDDMEEAVNNVEDAVDDGDRTPDLSPIVRAAGKVTKACAP</sequence>
<comment type="caution">
    <text evidence="2">The sequence shown here is derived from an EMBL/GenBank/DDBJ whole genome shotgun (WGS) entry which is preliminary data.</text>
</comment>
<evidence type="ECO:0008006" key="4">
    <source>
        <dbReference type="Google" id="ProtNLM"/>
    </source>
</evidence>
<accession>A0A0W7X971</accession>
<dbReference type="OrthoDB" id="4304121at2"/>
<dbReference type="RefSeq" id="WP_058846501.1">
    <property type="nucleotide sequence ID" value="NZ_LOCL01000027.1"/>
</dbReference>
<name>A0A0W7X971_9ACTN</name>
<dbReference type="PROSITE" id="PS51257">
    <property type="entry name" value="PROKAR_LIPOPROTEIN"/>
    <property type="match status" value="1"/>
</dbReference>
<dbReference type="Proteomes" id="UP000054804">
    <property type="component" value="Unassembled WGS sequence"/>
</dbReference>
<protein>
    <recommendedName>
        <fullName evidence="4">Secreted protein</fullName>
    </recommendedName>
</protein>